<evidence type="ECO:0000256" key="1">
    <source>
        <dbReference type="ARBA" id="ARBA00012027"/>
    </source>
</evidence>
<evidence type="ECO:0000256" key="3">
    <source>
        <dbReference type="ARBA" id="ARBA00022801"/>
    </source>
</evidence>
<feature type="compositionally biased region" description="Basic and acidic residues" evidence="6">
    <location>
        <begin position="42"/>
        <end position="54"/>
    </location>
</feature>
<evidence type="ECO:0000313" key="9">
    <source>
        <dbReference type="Proteomes" id="UP001316803"/>
    </source>
</evidence>
<keyword evidence="3" id="KW-0378">Hydrolase</keyword>
<dbReference type="Proteomes" id="UP001316803">
    <property type="component" value="Unassembled WGS sequence"/>
</dbReference>
<feature type="region of interest" description="Disordered" evidence="6">
    <location>
        <begin position="993"/>
        <end position="1075"/>
    </location>
</feature>
<sequence length="1350" mass="149599">MSDRYRRDEDDLAYGEDSGHSRGYYDQQGGQQGQDRGIIGDTFKKFKSKYDQHQGQKPQQDYGYGSHPSTSTVGSQQYGGSGYAGGSYNQQQGEQQPGQPAYPGGPPQQQPQAKPDFADKLLGGLIGSVTSIGHDVQKIVGGSHGQKPHQGQAQYPGTQSGFQSNLQSETQSGPTQHRFDSTFTGPKPGNDVKWYVDGCSYMWAVSQALENARETIWILDWWLSPELYLRRPPARNEEWRIDKVLQRAANRGVKVNIIVYKEVTQILTLSSSHTKHALENLSPNIGVLRHPDHLPDAQTTHSSILSSLQSLKLDAAGASKLGADALKGVYGITDDVILYWAHHEKLCLIDGNIAFMGGLDLCYGRWDTNTHPIADAHPSDLNKIVFPGQDFNNARVMDFSEVNHPFQNKLDRTKSSRMGWSDISICLRGPCVGDLMHHFVDRWNFIYDEKYNVRQDKRYQRLPEYPDHRKDEGPRSSSGTAQQGSQAANQSHSQFAPPPQAAGYTPPVWQASSRPTSSAGGPAGLNTSAGQTYSPQTGYAHQGQGQQNFPPPPPGPPPSQGQYGQSQYENTSPPTQWSGQYGSHQQQSGFPPPPAHVQDQYGMGQQQQSYGQRPHSPLPSQAQGQYGAPHQEQPYGQQPYSPQPPQMQGQYESGQHNFPPPPASPQPGQGQYAQRPVTPTGPPEAHIASQQYAAYTGPQGPAELSTAQSPQYQPYHGQPAARGFDDRGEYDSDYSGERGLGDDYSYDRGDERGFGRRPGVSPSRFDRYKEEARRFQHEGKVFGVDVGRYGDKLESKLDDKMAHYSGGRVGRPSSAAGGMSCQLVRSCTKWSNGTATEHSVQNAYIELIRNSKHFIYIENQFFITATGDKQKPVKNMIGKALVERIIRASREQQPFKIFVNIPSVPAFAGDLVGDAALGTRAIMEFQYSSICRGGHSIMEEVAKAGINPMDYIRFYNLRNYDRINVTPAMQQAEQQTGMGYDDARKQYESRLGSGYAGYGETQAPLGGPGQPGVQQPYGQQPYGGQHGQSQYQPPPQQGGYGFQQEQSQYPPPPQQSGYGSQQIPQNHNQYQQAAQGAQHVWADDWDSVASCYMLGGKDIRNVPWSGPAESELDAFVSEELYIHSKVMIVDDQTVICGSANLNDRSMLGTHDSEIALVITDQTPVQSAMAGRPWQASRFAASLRRHLFKKHLGLLRPQDAQQPDDNFMPIGVPNAYEWGTPEDNIVSDPLSDAFQSLWNTRARTNTEVYRKAFRAVPDDTVKNWNEYKEFYEYYFAKSDAKSGGKDENKKPARVEYGHVVKSDFPGGVKELKDLLSQVKGTLVEMPLCFLQDEDMAKENLSFNALTAEIYT</sequence>
<keyword evidence="5" id="KW-0443">Lipid metabolism</keyword>
<dbReference type="SUPFAM" id="SSF56024">
    <property type="entry name" value="Phospholipase D/nuclease"/>
    <property type="match status" value="2"/>
</dbReference>
<feature type="compositionally biased region" description="Basic and acidic residues" evidence="6">
    <location>
        <begin position="723"/>
        <end position="754"/>
    </location>
</feature>
<dbReference type="EC" id="3.1.4.4" evidence="1"/>
<feature type="region of interest" description="Disordered" evidence="6">
    <location>
        <begin position="1"/>
        <end position="115"/>
    </location>
</feature>
<feature type="compositionally biased region" description="Low complexity" evidence="6">
    <location>
        <begin position="476"/>
        <end position="494"/>
    </location>
</feature>
<proteinExistence type="predicted"/>
<dbReference type="PANTHER" id="PTHR18896">
    <property type="entry name" value="PHOSPHOLIPASE D"/>
    <property type="match status" value="1"/>
</dbReference>
<feature type="compositionally biased region" description="Low complexity" evidence="6">
    <location>
        <begin position="631"/>
        <end position="651"/>
    </location>
</feature>
<keyword evidence="2" id="KW-0677">Repeat</keyword>
<feature type="compositionally biased region" description="Polar residues" evidence="6">
    <location>
        <begin position="149"/>
        <end position="175"/>
    </location>
</feature>
<feature type="region of interest" description="Disordered" evidence="6">
    <location>
        <begin position="458"/>
        <end position="763"/>
    </location>
</feature>
<keyword evidence="9" id="KW-1185">Reference proteome</keyword>
<comment type="caution">
    <text evidence="8">The sequence shown here is derived from an EMBL/GenBank/DDBJ whole genome shotgun (WGS) entry which is preliminary data.</text>
</comment>
<dbReference type="EMBL" id="JAKLMC020000006">
    <property type="protein sequence ID" value="KAK5955482.1"/>
    <property type="molecule type" value="Genomic_DNA"/>
</dbReference>
<dbReference type="InterPro" id="IPR025202">
    <property type="entry name" value="PLD-like_dom"/>
</dbReference>
<dbReference type="SMART" id="SM00155">
    <property type="entry name" value="PLDc"/>
    <property type="match status" value="2"/>
</dbReference>
<keyword evidence="4" id="KW-0442">Lipid degradation</keyword>
<dbReference type="CDD" id="cd09141">
    <property type="entry name" value="PLDc_vPLD1_2_yPLD_like_2"/>
    <property type="match status" value="1"/>
</dbReference>
<feature type="compositionally biased region" description="Low complexity" evidence="6">
    <location>
        <begin position="1011"/>
        <end position="1031"/>
    </location>
</feature>
<feature type="compositionally biased region" description="Low complexity" evidence="6">
    <location>
        <begin position="22"/>
        <end position="40"/>
    </location>
</feature>
<feature type="compositionally biased region" description="Pro residues" evidence="6">
    <location>
        <begin position="549"/>
        <end position="559"/>
    </location>
</feature>
<feature type="compositionally biased region" description="Polar residues" evidence="6">
    <location>
        <begin position="510"/>
        <end position="539"/>
    </location>
</feature>
<organism evidence="8 9">
    <name type="scientific">Knufia fluminis</name>
    <dbReference type="NCBI Taxonomy" id="191047"/>
    <lineage>
        <taxon>Eukaryota</taxon>
        <taxon>Fungi</taxon>
        <taxon>Dikarya</taxon>
        <taxon>Ascomycota</taxon>
        <taxon>Pezizomycotina</taxon>
        <taxon>Eurotiomycetes</taxon>
        <taxon>Chaetothyriomycetidae</taxon>
        <taxon>Chaetothyriales</taxon>
        <taxon>Trichomeriaceae</taxon>
        <taxon>Knufia</taxon>
    </lineage>
</organism>
<evidence type="ECO:0000256" key="2">
    <source>
        <dbReference type="ARBA" id="ARBA00022737"/>
    </source>
</evidence>
<dbReference type="FunFam" id="3.30.870.10:FF:000032">
    <property type="entry name" value="Phospholipase"/>
    <property type="match status" value="1"/>
</dbReference>
<feature type="domain" description="PLD phosphodiesterase" evidence="7">
    <location>
        <begin position="338"/>
        <end position="365"/>
    </location>
</feature>
<feature type="compositionally biased region" description="Low complexity" evidence="6">
    <location>
        <begin position="86"/>
        <end position="102"/>
    </location>
</feature>
<evidence type="ECO:0000256" key="5">
    <source>
        <dbReference type="ARBA" id="ARBA00023098"/>
    </source>
</evidence>
<evidence type="ECO:0000313" key="8">
    <source>
        <dbReference type="EMBL" id="KAK5955482.1"/>
    </source>
</evidence>
<dbReference type="GO" id="GO:0004630">
    <property type="term" value="F:phospholipase D activity"/>
    <property type="evidence" value="ECO:0007669"/>
    <property type="project" value="UniProtKB-EC"/>
</dbReference>
<dbReference type="Gene3D" id="3.30.870.10">
    <property type="entry name" value="Endonuclease Chain A"/>
    <property type="match status" value="3"/>
</dbReference>
<name>A0AAN8EP87_9EURO</name>
<evidence type="ECO:0000256" key="6">
    <source>
        <dbReference type="SAM" id="MobiDB-lite"/>
    </source>
</evidence>
<evidence type="ECO:0000259" key="7">
    <source>
        <dbReference type="PROSITE" id="PS50035"/>
    </source>
</evidence>
<evidence type="ECO:0000256" key="4">
    <source>
        <dbReference type="ARBA" id="ARBA00022963"/>
    </source>
</evidence>
<dbReference type="PROSITE" id="PS50035">
    <property type="entry name" value="PLD"/>
    <property type="match status" value="2"/>
</dbReference>
<gene>
    <name evidence="8" type="ORF">OHC33_003120</name>
</gene>
<feature type="compositionally biased region" description="Low complexity" evidence="6">
    <location>
        <begin position="576"/>
        <end position="589"/>
    </location>
</feature>
<dbReference type="PANTHER" id="PTHR18896:SF186">
    <property type="entry name" value="PHOSPHOLIPASE D"/>
    <property type="match status" value="1"/>
</dbReference>
<reference evidence="8 9" key="1">
    <citation type="submission" date="2022-12" db="EMBL/GenBank/DDBJ databases">
        <title>Genomic features and morphological characterization of a novel Knufia sp. strain isolated from spacecraft assembly facility.</title>
        <authorList>
            <person name="Teixeira M."/>
            <person name="Chander A.M."/>
            <person name="Stajich J.E."/>
            <person name="Venkateswaran K."/>
        </authorList>
    </citation>
    <scope>NUCLEOTIDE SEQUENCE [LARGE SCALE GENOMIC DNA]</scope>
    <source>
        <strain evidence="8 9">FJI-L2-BK-P2</strain>
    </source>
</reference>
<feature type="compositionally biased region" description="Low complexity" evidence="6">
    <location>
        <begin position="598"/>
        <end position="612"/>
    </location>
</feature>
<dbReference type="Pfam" id="PF13091">
    <property type="entry name" value="PLDc_2"/>
    <property type="match status" value="1"/>
</dbReference>
<dbReference type="InterPro" id="IPR001736">
    <property type="entry name" value="PLipase_D/transphosphatidylase"/>
</dbReference>
<feature type="compositionally biased region" description="Low complexity" evidence="6">
    <location>
        <begin position="1055"/>
        <end position="1072"/>
    </location>
</feature>
<feature type="region of interest" description="Disordered" evidence="6">
    <location>
        <begin position="139"/>
        <end position="184"/>
    </location>
</feature>
<dbReference type="CDD" id="cd09138">
    <property type="entry name" value="PLDc_vPLD1_2_yPLD_like_1"/>
    <property type="match status" value="1"/>
</dbReference>
<dbReference type="InterPro" id="IPR015679">
    <property type="entry name" value="PLipase_D_fam"/>
</dbReference>
<feature type="domain" description="PLD phosphodiesterase" evidence="7">
    <location>
        <begin position="1118"/>
        <end position="1145"/>
    </location>
</feature>
<feature type="compositionally biased region" description="Basic and acidic residues" evidence="6">
    <location>
        <begin position="458"/>
        <end position="474"/>
    </location>
</feature>
<protein>
    <recommendedName>
        <fullName evidence="1">phospholipase D</fullName>
        <ecNumber evidence="1">3.1.4.4</ecNumber>
    </recommendedName>
</protein>
<accession>A0AAN8EP87</accession>
<dbReference type="GO" id="GO:0009395">
    <property type="term" value="P:phospholipid catabolic process"/>
    <property type="evidence" value="ECO:0007669"/>
    <property type="project" value="TreeGrafter"/>
</dbReference>